<evidence type="ECO:0000313" key="7">
    <source>
        <dbReference type="EMBL" id="CAD7079346.1"/>
    </source>
</evidence>
<dbReference type="Pfam" id="PF00151">
    <property type="entry name" value="Lipase"/>
    <property type="match status" value="1"/>
</dbReference>
<dbReference type="GO" id="GO:0016042">
    <property type="term" value="P:lipid catabolic process"/>
    <property type="evidence" value="ECO:0007669"/>
    <property type="project" value="TreeGrafter"/>
</dbReference>
<dbReference type="OMA" id="WAYLAES"/>
<dbReference type="PANTHER" id="PTHR11610">
    <property type="entry name" value="LIPASE"/>
    <property type="match status" value="1"/>
</dbReference>
<reference evidence="7 8" key="1">
    <citation type="submission" date="2020-11" db="EMBL/GenBank/DDBJ databases">
        <authorList>
            <person name="Wallbank WR R."/>
            <person name="Pardo Diaz C."/>
            <person name="Kozak K."/>
            <person name="Martin S."/>
            <person name="Jiggins C."/>
            <person name="Moest M."/>
            <person name="Warren A I."/>
            <person name="Generalovic N T."/>
            <person name="Byers J.R.P. K."/>
            <person name="Montejo-Kovacevich G."/>
            <person name="Yen C E."/>
        </authorList>
    </citation>
    <scope>NUCLEOTIDE SEQUENCE [LARGE SCALE GENOMIC DNA]</scope>
</reference>
<dbReference type="CDD" id="cd00707">
    <property type="entry name" value="Pancreat_lipase_like"/>
    <property type="match status" value="1"/>
</dbReference>
<organism evidence="7 8">
    <name type="scientific">Hermetia illucens</name>
    <name type="common">Black soldier fly</name>
    <dbReference type="NCBI Taxonomy" id="343691"/>
    <lineage>
        <taxon>Eukaryota</taxon>
        <taxon>Metazoa</taxon>
        <taxon>Ecdysozoa</taxon>
        <taxon>Arthropoda</taxon>
        <taxon>Hexapoda</taxon>
        <taxon>Insecta</taxon>
        <taxon>Pterygota</taxon>
        <taxon>Neoptera</taxon>
        <taxon>Endopterygota</taxon>
        <taxon>Diptera</taxon>
        <taxon>Brachycera</taxon>
        <taxon>Stratiomyomorpha</taxon>
        <taxon>Stratiomyidae</taxon>
        <taxon>Hermetiinae</taxon>
        <taxon>Hermetia</taxon>
    </lineage>
</organism>
<evidence type="ECO:0000256" key="3">
    <source>
        <dbReference type="ARBA" id="ARBA00022525"/>
    </source>
</evidence>
<evidence type="ECO:0000256" key="4">
    <source>
        <dbReference type="RuleBase" id="RU004262"/>
    </source>
</evidence>
<dbReference type="AlphaFoldDB" id="A0A7R8UEJ9"/>
<dbReference type="SUPFAM" id="SSF53474">
    <property type="entry name" value="alpha/beta-Hydrolases"/>
    <property type="match status" value="1"/>
</dbReference>
<dbReference type="GO" id="GO:0017171">
    <property type="term" value="F:serine hydrolase activity"/>
    <property type="evidence" value="ECO:0007669"/>
    <property type="project" value="TreeGrafter"/>
</dbReference>
<dbReference type="InParanoid" id="A0A7R8UEJ9"/>
<dbReference type="FunFam" id="3.40.50.1820:FF:000076">
    <property type="entry name" value="phospholipase A1"/>
    <property type="match status" value="1"/>
</dbReference>
<dbReference type="Proteomes" id="UP000594454">
    <property type="component" value="Chromosome 1"/>
</dbReference>
<dbReference type="PANTHER" id="PTHR11610:SF150">
    <property type="entry name" value="FI01825P-RELATED"/>
    <property type="match status" value="1"/>
</dbReference>
<keyword evidence="3" id="KW-0964">Secreted</keyword>
<proteinExistence type="inferred from homology"/>
<dbReference type="GO" id="GO:0016298">
    <property type="term" value="F:lipase activity"/>
    <property type="evidence" value="ECO:0007669"/>
    <property type="project" value="InterPro"/>
</dbReference>
<accession>A0A7R8UEJ9</accession>
<comment type="similarity">
    <text evidence="2 4">Belongs to the AB hydrolase superfamily. Lipase family.</text>
</comment>
<dbReference type="InterPro" id="IPR033906">
    <property type="entry name" value="Lipase_N"/>
</dbReference>
<name>A0A7R8UEJ9_HERIL</name>
<protein>
    <recommendedName>
        <fullName evidence="6">Lipase domain-containing protein</fullName>
    </recommendedName>
</protein>
<dbReference type="InterPro" id="IPR013818">
    <property type="entry name" value="Lipase"/>
</dbReference>
<sequence>MRATLALLVIGLTAVLGAPSYDPIVEKGWTLVPDENGNLKMVTLEELEFQYALAKRAKVVVKFTLYTRANPTKGEEMVPNDAAWLAQSNFNPANPTRVICHGWMGDGDSSVIVLNRDAYLSRGDYNVIGIDWSKGGGTINYIAARANVNEAATQVASYLDFLTQHGLKYNDVYLIGHSLGAHVVGMTGKYINGKVNTIYGLDPAMPLFFENKPDERLNDSDAEYVQTIQTNAGVLGFDVPIGNGAFYPNWGGDQPGCGLDIAGTCAHYRSWAYLAESITDDLFWAVKCQQGYEAIKEKYCPDKGSVALMGGEPSDHNAVGVYYLPTNTKEPYAKGKFFL</sequence>
<feature type="chain" id="PRO_5031309400" description="Lipase domain-containing protein" evidence="5">
    <location>
        <begin position="18"/>
        <end position="339"/>
    </location>
</feature>
<keyword evidence="5" id="KW-0732">Signal</keyword>
<keyword evidence="8" id="KW-1185">Reference proteome</keyword>
<dbReference type="GO" id="GO:0005615">
    <property type="term" value="C:extracellular space"/>
    <property type="evidence" value="ECO:0007669"/>
    <property type="project" value="TreeGrafter"/>
</dbReference>
<evidence type="ECO:0000313" key="8">
    <source>
        <dbReference type="Proteomes" id="UP000594454"/>
    </source>
</evidence>
<dbReference type="InterPro" id="IPR029058">
    <property type="entry name" value="AB_hydrolase_fold"/>
</dbReference>
<feature type="domain" description="Lipase" evidence="6">
    <location>
        <begin position="49"/>
        <end position="332"/>
    </location>
</feature>
<dbReference type="PRINTS" id="PR00825">
    <property type="entry name" value="DOLALLERGEN"/>
</dbReference>
<evidence type="ECO:0000256" key="5">
    <source>
        <dbReference type="SAM" id="SignalP"/>
    </source>
</evidence>
<dbReference type="Gene3D" id="3.40.50.1820">
    <property type="entry name" value="alpha/beta hydrolase"/>
    <property type="match status" value="1"/>
</dbReference>
<evidence type="ECO:0000256" key="1">
    <source>
        <dbReference type="ARBA" id="ARBA00004613"/>
    </source>
</evidence>
<comment type="subcellular location">
    <subcellularLocation>
        <location evidence="1">Secreted</location>
    </subcellularLocation>
</comment>
<dbReference type="InterPro" id="IPR000734">
    <property type="entry name" value="TAG_lipase"/>
</dbReference>
<feature type="signal peptide" evidence="5">
    <location>
        <begin position="1"/>
        <end position="17"/>
    </location>
</feature>
<dbReference type="FunCoup" id="A0A7R8UEJ9">
    <property type="interactions" value="215"/>
</dbReference>
<gene>
    <name evidence="7" type="ORF">HERILL_LOCUS2566</name>
</gene>
<evidence type="ECO:0000256" key="2">
    <source>
        <dbReference type="ARBA" id="ARBA00010701"/>
    </source>
</evidence>
<dbReference type="InterPro" id="IPR002334">
    <property type="entry name" value="Allerg_PlipaseA1"/>
</dbReference>
<evidence type="ECO:0000259" key="6">
    <source>
        <dbReference type="Pfam" id="PF00151"/>
    </source>
</evidence>
<dbReference type="OrthoDB" id="199913at2759"/>
<dbReference type="EMBL" id="LR899009">
    <property type="protein sequence ID" value="CAD7079346.1"/>
    <property type="molecule type" value="Genomic_DNA"/>
</dbReference>